<sequence length="2166" mass="230027">MKFFLSAALLFFTHLLWAQNFVESWETTFSATGTVEIVKMIHDADDNVIILANQRQSGGPVYDGLVLKYSKSGVFQWSKSYGYDSETNDYGVDVDVDDNGNIYVLFSIDPENAGNTNPNGFLLRKYSPSGTVVNSYESVGSLGYVPQKVAFYESQNRVYFTASKNQNPGKGLLLGLYRLSDGLVYEYAKNYESDEDDVAFAIDTGSTVTVQFQKGTSEIAALSIPYNFGVSDSFSEAGSIVVTESIDNIAYKQISSYRYFKLELGNGTVDLYERSSSNVTKAVFTGEPGFVGDFSRSSGNVVVTGDFYGNAVRREYDFAGGSYTLEYELDDPQTIGNLITPEGYVLGSVVENNTRYFGALEFDFYGVSDKWYHSSTGGETLDKALADSDGNFIFATSPGSQIKLFTLCNGPVGINLGADINTELETVTLSIGSSPANEANWETIEWSTGQTGVKSIDVSGYREVKNISVTVTNANGCSFTDEIQVTFRVPAPGLPQPEIVGMNGAAPVFRFTWDKTIAEVVEYGIDQKFYIGSCGVFPGDWEEFSSSSSGNANDYIDITTSIHAGLQLFGGYAEDAAENRSYPGYQLALQPCNCYDMEALDTYLATVAINDGNDVVGEGEISSFLIVNPETNTRKTSDQELLSFFQWEVPEGWDIIDYQGTLIKTRINEGAASGSISVKIVNPCTGDQTSAISKQVTVTKDQTIAFDQPADIQMGDDPIALGAMASSGLDVAYDIEPFDILDINNGMITPLYAGTVTVTATQAGNFEWNEANPVQQTFSINKGDDEITFGELDDVFWNAENFDLDDLASTKSGRNISWTEVDNAYVSVSSLGAVVVKKPGAVEITATLTGDDNWNTADPVSQTLTILKTNQHLTLDEFPDKLVTDDDFLWSDFLDISSGLTPSLESDDEGVARVLGSLIEIVGAGTATITATQLGNDNYNAADPVNQTLTINKLSQTISFDPIPEKTTDDPSFELDATASSGLDVEYESSNTAVATIVDNIVAIVGVGTADIVASQPGNGTYESAPDVTRTLTVSEGVTIAFTEGYPQFEYYLNGAYRLLLELTQNGNVYYVVTAEGADEPTPAQIENGQDASGAPAFKSGSAYSLAANNEYNLAQILELEEVTSYEIFLTISDESYALSTVVYQLSVETGDYSKPEWEPGYPVMGTINSLSAEVEIDLNEGDGTVYYAVFASSGATKFPANLKAGSNYGAVDEGSVSASDASFVLTGLSEATAYDVWLVAEDVAENLQTAATKLDFTTIDDIAPEFGAGYPSIATVDETDVEIDVKINEAGTVYAIAQLAGESAPSFAQVQNGQNSSGATAISANSVRVDKNQAAGLALSGLTSQVGYDFYVVAEDDFGNESGAPVNLNATTSDLKAPDISPQTLTLESVDETSATFSFSLDEPGSFYWVVDTDIATSPSPTQVSNGQTEAGAASIHSGSVDVTIADQAYQFEVTGLLADQEYEIYFVAEDENEIPNISESTFSATFSTVDLTAPSFGSTPQITNISAEGFDLQVDVDESGSLFYAVIGASDPLPSTGELSTGSVANVADQGSKSLTAGANDLTVAISLAEESSYQLVLLAADDDENLQNDVVSIDFTVPSSKITQSITFEALEEKTYGDADFDLAAIATSGLGVSYSSSDESVATISGSSVTIVRVGSVTITASQSGNGNYHPAADVEQTLSVSQASQSITFEALEEKTYGDADFDLAAVATSGLGVSYSSSDESVATVSGSSVTIVGVGSVTITASQSGNGNYHPAADVEQTLSVSQASQVITFDEIDDQHFSVGTLSLRATASSGLPVVYALENGDGAINDNVLTFRSAGTFTVTASQPGNGNFNAAEPVSQSFLVNEESVKVPQTITFASIEDQTYGNTIQLSATSSSGLTVNYEVVSGGAVISDGEVKFTGIGTVAIEASQEGDDSYEAAASVSQTFEVLPKTLDVLAEDKRIVYGHPMPELTYTITGFATGEDESALTTAPAVSTEATQDSDAGSYGIFADGAVSDNYVFNYQDGLLVIDKAQAGITITNLEQEADGSAKEPVVTTTPSNLNFTITYDGLADAPIVAGTYEAKVTIDEINYAGEQVAIFTLTESSPLGVEAEALLSVYPNPVADYLTIKNLANKNMAIYDLEGRLQSVDRVGERLDFSGLKPGIYLLKSDGQVLKLIKL</sequence>
<reference evidence="6 7" key="1">
    <citation type="journal article" date="2023" name="Microbiol. Resour. Announc.">
        <title>Complete Genome Sequence of Imperialibacter roseus strain P4T.</title>
        <authorList>
            <person name="Tizabi D.R."/>
            <person name="Bachvaroff T."/>
            <person name="Hill R.T."/>
        </authorList>
    </citation>
    <scope>NUCLEOTIDE SEQUENCE [LARGE SCALE GENOMIC DNA]</scope>
    <source>
        <strain evidence="6 7">P4T</strain>
    </source>
</reference>
<dbReference type="Pfam" id="PF18887">
    <property type="entry name" value="MBG_3"/>
    <property type="match status" value="1"/>
</dbReference>
<feature type="domain" description="Secretion system C-terminal sorting" evidence="4">
    <location>
        <begin position="2104"/>
        <end position="2157"/>
    </location>
</feature>
<evidence type="ECO:0000256" key="1">
    <source>
        <dbReference type="SAM" id="SignalP"/>
    </source>
</evidence>
<feature type="chain" id="PRO_5046999374" evidence="1">
    <location>
        <begin position="19"/>
        <end position="2166"/>
    </location>
</feature>
<dbReference type="InterPro" id="IPR026444">
    <property type="entry name" value="Secre_tail"/>
</dbReference>
<dbReference type="Pfam" id="PF19408">
    <property type="entry name" value="PKD_6"/>
    <property type="match status" value="1"/>
</dbReference>
<protein>
    <submittedName>
        <fullName evidence="6">MBG domain-containing protein</fullName>
    </submittedName>
</protein>
<proteinExistence type="predicted"/>
<evidence type="ECO:0000313" key="6">
    <source>
        <dbReference type="EMBL" id="WOK09382.1"/>
    </source>
</evidence>
<feature type="signal peptide" evidence="1">
    <location>
        <begin position="1"/>
        <end position="18"/>
    </location>
</feature>
<dbReference type="Pfam" id="PF18676">
    <property type="entry name" value="MBG_2"/>
    <property type="match status" value="1"/>
</dbReference>
<dbReference type="Pfam" id="PF18962">
    <property type="entry name" value="Por_Secre_tail"/>
    <property type="match status" value="1"/>
</dbReference>
<evidence type="ECO:0000259" key="5">
    <source>
        <dbReference type="Pfam" id="PF19408"/>
    </source>
</evidence>
<evidence type="ECO:0000259" key="4">
    <source>
        <dbReference type="Pfam" id="PF18962"/>
    </source>
</evidence>
<dbReference type="InterPro" id="IPR045829">
    <property type="entry name" value="PKD_6"/>
</dbReference>
<gene>
    <name evidence="6" type="ORF">RT717_12105</name>
</gene>
<feature type="domain" description="MBG" evidence="3">
    <location>
        <begin position="2021"/>
        <end position="2084"/>
    </location>
</feature>
<dbReference type="InterPro" id="IPR008964">
    <property type="entry name" value="Invasin/intimin_cell_adhesion"/>
</dbReference>
<organism evidence="6 7">
    <name type="scientific">Imperialibacter roseus</name>
    <dbReference type="NCBI Taxonomy" id="1324217"/>
    <lineage>
        <taxon>Bacteria</taxon>
        <taxon>Pseudomonadati</taxon>
        <taxon>Bacteroidota</taxon>
        <taxon>Cytophagia</taxon>
        <taxon>Cytophagales</taxon>
        <taxon>Flammeovirgaceae</taxon>
        <taxon>Imperialibacter</taxon>
    </lineage>
</organism>
<dbReference type="EMBL" id="CP136051">
    <property type="protein sequence ID" value="WOK09382.1"/>
    <property type="molecule type" value="Genomic_DNA"/>
</dbReference>
<feature type="domain" description="PKD-like" evidence="5">
    <location>
        <begin position="645"/>
        <end position="691"/>
    </location>
</feature>
<dbReference type="SUPFAM" id="SSF49373">
    <property type="entry name" value="Invasin/intimin cell-adhesion fragments"/>
    <property type="match status" value="2"/>
</dbReference>
<evidence type="ECO:0000313" key="7">
    <source>
        <dbReference type="Proteomes" id="UP001302349"/>
    </source>
</evidence>
<name>A0ABZ0J0B3_9BACT</name>
<dbReference type="Proteomes" id="UP001302349">
    <property type="component" value="Chromosome"/>
</dbReference>
<dbReference type="NCBIfam" id="TIGR04183">
    <property type="entry name" value="Por_Secre_tail"/>
    <property type="match status" value="1"/>
</dbReference>
<dbReference type="Gene3D" id="2.60.40.1080">
    <property type="match status" value="3"/>
</dbReference>
<evidence type="ECO:0000259" key="3">
    <source>
        <dbReference type="Pfam" id="PF18887"/>
    </source>
</evidence>
<feature type="domain" description="MBG" evidence="2">
    <location>
        <begin position="1940"/>
        <end position="2014"/>
    </location>
</feature>
<dbReference type="InterPro" id="IPR041286">
    <property type="entry name" value="MBG_2"/>
</dbReference>
<dbReference type="RefSeq" id="WP_317492001.1">
    <property type="nucleotide sequence ID" value="NZ_CP136051.1"/>
</dbReference>
<evidence type="ECO:0000259" key="2">
    <source>
        <dbReference type="Pfam" id="PF18676"/>
    </source>
</evidence>
<dbReference type="InterPro" id="IPR043772">
    <property type="entry name" value="MBG_3"/>
</dbReference>
<accession>A0ABZ0J0B3</accession>
<keyword evidence="1" id="KW-0732">Signal</keyword>
<keyword evidence="7" id="KW-1185">Reference proteome</keyword>